<dbReference type="InterPro" id="IPR006016">
    <property type="entry name" value="UspA"/>
</dbReference>
<dbReference type="PRINTS" id="PR01438">
    <property type="entry name" value="UNVRSLSTRESS"/>
</dbReference>
<evidence type="ECO:0000256" key="1">
    <source>
        <dbReference type="ARBA" id="ARBA00008791"/>
    </source>
</evidence>
<organism evidence="3 4">
    <name type="scientific">Sphingobacterium kitahiroshimense</name>
    <dbReference type="NCBI Taxonomy" id="470446"/>
    <lineage>
        <taxon>Bacteria</taxon>
        <taxon>Pseudomonadati</taxon>
        <taxon>Bacteroidota</taxon>
        <taxon>Sphingobacteriia</taxon>
        <taxon>Sphingobacteriales</taxon>
        <taxon>Sphingobacteriaceae</taxon>
        <taxon>Sphingobacterium</taxon>
    </lineage>
</organism>
<dbReference type="Gene3D" id="3.40.50.12370">
    <property type="match status" value="1"/>
</dbReference>
<dbReference type="Proteomes" id="UP001409291">
    <property type="component" value="Unassembled WGS sequence"/>
</dbReference>
<feature type="domain" description="UspA" evidence="2">
    <location>
        <begin position="2"/>
        <end position="142"/>
    </location>
</feature>
<reference evidence="3 4" key="1">
    <citation type="submission" date="2024-04" db="EMBL/GenBank/DDBJ databases">
        <title>WGS of bacteria from Torrens River.</title>
        <authorList>
            <person name="Wyrsch E.R."/>
            <person name="Drigo B."/>
        </authorList>
    </citation>
    <scope>NUCLEOTIDE SEQUENCE [LARGE SCALE GENOMIC DNA]</scope>
    <source>
        <strain evidence="3 4">TWI391</strain>
    </source>
</reference>
<accession>A0ABV0C1Y2</accession>
<evidence type="ECO:0000313" key="4">
    <source>
        <dbReference type="Proteomes" id="UP001409291"/>
    </source>
</evidence>
<proteinExistence type="inferred from homology"/>
<sequence length="291" mass="32824">MGKILVPIDFSENSIIAARYAREIALENQDELVFLHVYTRHVNKYANFMVHGEHIVDPTIKESEEQLNQLVGVVKEKWPTLVISQLFDEGILAEVISKETARNQYKVVVMGTKGASGLESVLIGSNTYDVIRDSQTPILAIPANATAYKKDTIALLTNFKPGELEVLKQAIPVFGSKFHLLLIHINKEEVDIKILDKKLTEWIDNIITETGIDDISYTVKNRSHFANSAEKIANGIQTMIRDENIDIILITKSRKTFFQNLFNENIIKEMAMGIVIPNFFGKTNPNNTIPK</sequence>
<evidence type="ECO:0000259" key="2">
    <source>
        <dbReference type="Pfam" id="PF00582"/>
    </source>
</evidence>
<protein>
    <submittedName>
        <fullName evidence="3">Universal stress protein</fullName>
    </submittedName>
</protein>
<dbReference type="EMBL" id="JBDJNQ010000019">
    <property type="protein sequence ID" value="MEN5380548.1"/>
    <property type="molecule type" value="Genomic_DNA"/>
</dbReference>
<comment type="caution">
    <text evidence="3">The sequence shown here is derived from an EMBL/GenBank/DDBJ whole genome shotgun (WGS) entry which is preliminary data.</text>
</comment>
<dbReference type="CDD" id="cd00293">
    <property type="entry name" value="USP-like"/>
    <property type="match status" value="1"/>
</dbReference>
<name>A0ABV0C1Y2_9SPHI</name>
<dbReference type="PANTHER" id="PTHR46268:SF6">
    <property type="entry name" value="UNIVERSAL STRESS PROTEIN UP12"/>
    <property type="match status" value="1"/>
</dbReference>
<keyword evidence="4" id="KW-1185">Reference proteome</keyword>
<gene>
    <name evidence="3" type="ORF">ABE541_25030</name>
</gene>
<dbReference type="InterPro" id="IPR006015">
    <property type="entry name" value="Universal_stress_UspA"/>
</dbReference>
<dbReference type="RefSeq" id="WP_346583421.1">
    <property type="nucleotide sequence ID" value="NZ_JBDJLH010000009.1"/>
</dbReference>
<dbReference type="PANTHER" id="PTHR46268">
    <property type="entry name" value="STRESS RESPONSE PROTEIN NHAX"/>
    <property type="match status" value="1"/>
</dbReference>
<dbReference type="Pfam" id="PF00582">
    <property type="entry name" value="Usp"/>
    <property type="match status" value="1"/>
</dbReference>
<evidence type="ECO:0000313" key="3">
    <source>
        <dbReference type="EMBL" id="MEN5380548.1"/>
    </source>
</evidence>
<comment type="similarity">
    <text evidence="1">Belongs to the universal stress protein A family.</text>
</comment>
<dbReference type="SUPFAM" id="SSF52402">
    <property type="entry name" value="Adenine nucleotide alpha hydrolases-like"/>
    <property type="match status" value="1"/>
</dbReference>